<dbReference type="eggNOG" id="ENOG502SK65">
    <property type="taxonomic scope" value="Eukaryota"/>
</dbReference>
<dbReference type="PANTHER" id="PTHR42470">
    <property type="entry name" value="VAST DOMAIN-CONTAINING PROTEIN"/>
    <property type="match status" value="1"/>
</dbReference>
<dbReference type="Pfam" id="PF25545">
    <property type="entry name" value="DUF7924"/>
    <property type="match status" value="1"/>
</dbReference>
<organism evidence="3 4">
    <name type="scientific">Thermothelomyces thermophilus (strain ATCC 42464 / BCRC 31852 / DSM 1799)</name>
    <name type="common">Sporotrichum thermophile</name>
    <dbReference type="NCBI Taxonomy" id="573729"/>
    <lineage>
        <taxon>Eukaryota</taxon>
        <taxon>Fungi</taxon>
        <taxon>Dikarya</taxon>
        <taxon>Ascomycota</taxon>
        <taxon>Pezizomycotina</taxon>
        <taxon>Sordariomycetes</taxon>
        <taxon>Sordariomycetidae</taxon>
        <taxon>Sordariales</taxon>
        <taxon>Chaetomiaceae</taxon>
        <taxon>Thermothelomyces</taxon>
    </lineage>
</organism>
<dbReference type="EMBL" id="CP003002">
    <property type="protein sequence ID" value="AEO55721.1"/>
    <property type="molecule type" value="Genomic_DNA"/>
</dbReference>
<feature type="region of interest" description="Disordered" evidence="1">
    <location>
        <begin position="1"/>
        <end position="189"/>
    </location>
</feature>
<feature type="compositionally biased region" description="Basic and acidic residues" evidence="1">
    <location>
        <begin position="281"/>
        <end position="293"/>
    </location>
</feature>
<evidence type="ECO:0000313" key="4">
    <source>
        <dbReference type="Proteomes" id="UP000007322"/>
    </source>
</evidence>
<dbReference type="Proteomes" id="UP000007322">
    <property type="component" value="Chromosome 1"/>
</dbReference>
<sequence length="418" mass="47302">MAHTRAQAAAQRGLTSPASKGQETRPQSIQSRNGATKRAEPNCIRPSTISETSSRQSRGRKQPIEIAVEPRTDRQRRGPKRQRTSPTRPAGNTVGELLSRKRGIDGPAESNLPRAKRVRTAKALEHVSQERAISDHADFHSSRENLAASAEGEGEKQLHAVQDSLDHTPDGSLSKRRRTTLSNQEAGGDTENWRNIIDFWRREGSWPEKYFEPDDSTRKDFERESEDSWLKEMERYDPTVKLLFAKKKTPTSLNRKRSGSDSSTTPSQDTISASYTTPSDQRPREEKNAPYRDPRYPLLLQTKGLYMGVSELGITDTSKQLIRDLLSGEQSVPKETLFDDDIFVEACYNLETKNEARIIQDISRLIVPSAESLALRDKKYRHLIESVNEGWNNSIPLTTPRPQPDYSVGFRRDAFTED</sequence>
<dbReference type="InParanoid" id="G2Q047"/>
<dbReference type="RefSeq" id="XP_003660966.1">
    <property type="nucleotide sequence ID" value="XM_003660918.1"/>
</dbReference>
<feature type="compositionally biased region" description="Basic and acidic residues" evidence="1">
    <location>
        <begin position="153"/>
        <end position="169"/>
    </location>
</feature>
<proteinExistence type="predicted"/>
<feature type="compositionally biased region" description="Polar residues" evidence="1">
    <location>
        <begin position="45"/>
        <end position="56"/>
    </location>
</feature>
<keyword evidence="4" id="KW-1185">Reference proteome</keyword>
<dbReference type="VEuPathDB" id="FungiDB:MYCTH_2299841"/>
<feature type="domain" description="DUF7924" evidence="2">
    <location>
        <begin position="343"/>
        <end position="418"/>
    </location>
</feature>
<dbReference type="OrthoDB" id="5132737at2759"/>
<evidence type="ECO:0000256" key="1">
    <source>
        <dbReference type="SAM" id="MobiDB-lite"/>
    </source>
</evidence>
<feature type="compositionally biased region" description="Basic residues" evidence="1">
    <location>
        <begin position="247"/>
        <end position="257"/>
    </location>
</feature>
<feature type="region of interest" description="Disordered" evidence="1">
    <location>
        <begin position="247"/>
        <end position="293"/>
    </location>
</feature>
<name>G2Q047_THET4</name>
<feature type="compositionally biased region" description="Polar residues" evidence="1">
    <location>
        <begin position="260"/>
        <end position="280"/>
    </location>
</feature>
<dbReference type="AlphaFoldDB" id="G2Q047"/>
<feature type="compositionally biased region" description="Polar residues" evidence="1">
    <location>
        <begin position="13"/>
        <end position="34"/>
    </location>
</feature>
<dbReference type="InterPro" id="IPR057684">
    <property type="entry name" value="DUF7924"/>
</dbReference>
<evidence type="ECO:0000259" key="2">
    <source>
        <dbReference type="Pfam" id="PF25545"/>
    </source>
</evidence>
<accession>G2Q047</accession>
<feature type="compositionally biased region" description="Basic and acidic residues" evidence="1">
    <location>
        <begin position="122"/>
        <end position="143"/>
    </location>
</feature>
<evidence type="ECO:0000313" key="3">
    <source>
        <dbReference type="EMBL" id="AEO55721.1"/>
    </source>
</evidence>
<dbReference type="GeneID" id="11513149"/>
<gene>
    <name evidence="3" type="ORF">MYCTH_2299841</name>
</gene>
<reference evidence="3 4" key="1">
    <citation type="journal article" date="2011" name="Nat. Biotechnol.">
        <title>Comparative genomic analysis of the thermophilic biomass-degrading fungi Myceliophthora thermophila and Thielavia terrestris.</title>
        <authorList>
            <person name="Berka R.M."/>
            <person name="Grigoriev I.V."/>
            <person name="Otillar R."/>
            <person name="Salamov A."/>
            <person name="Grimwood J."/>
            <person name="Reid I."/>
            <person name="Ishmael N."/>
            <person name="John T."/>
            <person name="Darmond C."/>
            <person name="Moisan M.-C."/>
            <person name="Henrissat B."/>
            <person name="Coutinho P.M."/>
            <person name="Lombard V."/>
            <person name="Natvig D.O."/>
            <person name="Lindquist E."/>
            <person name="Schmutz J."/>
            <person name="Lucas S."/>
            <person name="Harris P."/>
            <person name="Powlowski J."/>
            <person name="Bellemare A."/>
            <person name="Taylor D."/>
            <person name="Butler G."/>
            <person name="de Vries R.P."/>
            <person name="Allijn I.E."/>
            <person name="van den Brink J."/>
            <person name="Ushinsky S."/>
            <person name="Storms R."/>
            <person name="Powell A.J."/>
            <person name="Paulsen I.T."/>
            <person name="Elbourne L.D.H."/>
            <person name="Baker S.E."/>
            <person name="Magnuson J."/>
            <person name="LaBoissiere S."/>
            <person name="Clutterbuck A.J."/>
            <person name="Martinez D."/>
            <person name="Wogulis M."/>
            <person name="de Leon A.L."/>
            <person name="Rey M.W."/>
            <person name="Tsang A."/>
        </authorList>
    </citation>
    <scope>NUCLEOTIDE SEQUENCE [LARGE SCALE GENOMIC DNA]</scope>
    <source>
        <strain evidence="4">ATCC 42464 / BCRC 31852 / DSM 1799</strain>
    </source>
</reference>
<protein>
    <recommendedName>
        <fullName evidence="2">DUF7924 domain-containing protein</fullName>
    </recommendedName>
</protein>
<dbReference type="HOGENOM" id="CLU_657524_0_0_1"/>
<dbReference type="PANTHER" id="PTHR42470:SF2">
    <property type="match status" value="1"/>
</dbReference>
<dbReference type="KEGG" id="mtm:MYCTH_2299841"/>